<reference evidence="2 3" key="1">
    <citation type="submission" date="2016-01" db="EMBL/GenBank/DDBJ databases">
        <title>Draft Genome Sequences of Seven Thermophilic Sporeformers Isolated from Foods.</title>
        <authorList>
            <person name="Berendsen E.M."/>
            <person name="Wells-Bennik M.H."/>
            <person name="Krawcyk A.O."/>
            <person name="De Jong A."/>
            <person name="Holsappel S."/>
            <person name="Eijlander R.T."/>
            <person name="Kuipers O.P."/>
        </authorList>
    </citation>
    <scope>NUCLEOTIDE SEQUENCE [LARGE SCALE GENOMIC DNA]</scope>
    <source>
        <strain evidence="2 3">B4114</strain>
    </source>
</reference>
<dbReference type="Pfam" id="PF10740">
    <property type="entry name" value="DUF2529"/>
    <property type="match status" value="1"/>
</dbReference>
<accession>A0A150NCN2</accession>
<name>A0A150NCN2_GEOSE</name>
<dbReference type="Proteomes" id="UP000075517">
    <property type="component" value="Unassembled WGS sequence"/>
</dbReference>
<proteinExistence type="predicted"/>
<organism evidence="2 3">
    <name type="scientific">Geobacillus stearothermophilus</name>
    <name type="common">Bacillus stearothermophilus</name>
    <dbReference type="NCBI Taxonomy" id="1422"/>
    <lineage>
        <taxon>Bacteria</taxon>
        <taxon>Bacillati</taxon>
        <taxon>Bacillota</taxon>
        <taxon>Bacilli</taxon>
        <taxon>Bacillales</taxon>
        <taxon>Anoxybacillaceae</taxon>
        <taxon>Geobacillus</taxon>
    </lineage>
</organism>
<gene>
    <name evidence="2" type="ORF">B4114_2879</name>
</gene>
<dbReference type="AlphaFoldDB" id="A0A150NCN2"/>
<dbReference type="GO" id="GO:0097367">
    <property type="term" value="F:carbohydrate derivative binding"/>
    <property type="evidence" value="ECO:0007669"/>
    <property type="project" value="InterPro"/>
</dbReference>
<dbReference type="GO" id="GO:1901135">
    <property type="term" value="P:carbohydrate derivative metabolic process"/>
    <property type="evidence" value="ECO:0007669"/>
    <property type="project" value="InterPro"/>
</dbReference>
<dbReference type="SUPFAM" id="SSF53697">
    <property type="entry name" value="SIS domain"/>
    <property type="match status" value="1"/>
</dbReference>
<evidence type="ECO:0000313" key="3">
    <source>
        <dbReference type="Proteomes" id="UP000075517"/>
    </source>
</evidence>
<dbReference type="Gene3D" id="3.40.50.10490">
    <property type="entry name" value="Glucose-6-phosphate isomerase like protein, domain 1"/>
    <property type="match status" value="1"/>
</dbReference>
<feature type="domain" description="DUF2529" evidence="1">
    <location>
        <begin position="1"/>
        <end position="170"/>
    </location>
</feature>
<dbReference type="PATRIC" id="fig|1422.17.peg.2718"/>
<evidence type="ECO:0000313" key="2">
    <source>
        <dbReference type="EMBL" id="KYD34454.1"/>
    </source>
</evidence>
<comment type="caution">
    <text evidence="2">The sequence shown here is derived from an EMBL/GenBank/DDBJ whole genome shotgun (WGS) entry which is preliminary data.</text>
</comment>
<sequence length="174" mass="18852">MMKILATQTIGLLQKIAADEEWALEDGARLLAQAVVGDGRIWLYGAGELDAVVTAALLGPDRLPKAARIESREVGDWNETDRALVFARFSNDNEAIRLVEQLQGHGVDTVAVSALVKDEPGLAELAAVHIDSKLSRPLVPTEDGRRIAMPTVTAASFIYYGLVVLLDDILQEYA</sequence>
<dbReference type="InterPro" id="IPR019676">
    <property type="entry name" value="DUF2529"/>
</dbReference>
<protein>
    <recommendedName>
        <fullName evidence="1">DUF2529 domain-containing protein</fullName>
    </recommendedName>
</protein>
<dbReference type="InterPro" id="IPR046348">
    <property type="entry name" value="SIS_dom_sf"/>
</dbReference>
<evidence type="ECO:0000259" key="1">
    <source>
        <dbReference type="Pfam" id="PF10740"/>
    </source>
</evidence>
<dbReference type="EMBL" id="LQYY01000051">
    <property type="protein sequence ID" value="KYD34454.1"/>
    <property type="molecule type" value="Genomic_DNA"/>
</dbReference>